<keyword evidence="1" id="KW-1133">Transmembrane helix</keyword>
<evidence type="ECO:0000313" key="3">
    <source>
        <dbReference type="Proteomes" id="UP001165065"/>
    </source>
</evidence>
<sequence length="538" mass="57157">MTTTTVSSLSSESHQPPFAVRCALVGTSTSLLTPLFPVIGFTHLLLRHFPAPARLAVTGGTSVLYFSLMTLAPNAFYYAPILLPFAVGNGITSALVYAAVEKVSGGPSTLARRRLGGVPLAGPVIGVATAMVAPFTYPAAWLLVWPDSALFESASVLNLEVYSIIKDLTFNSVMLPCLAVTGGAAGALLHGGLKPLILGVEGRPWGNLAGAVLLATTLGLGALYSTSVRTEIEHLRDVDVEPLLEERDRKNGGWSWGGPWGGARLPCYVRGREEMCWVPGLDWKTGEVVSECRVGGGREKGKVKAGKEMAEESRMLRAKVMNAGLEEVYISKSEVRGGGAMGKGGVSAWCKYTTCLTITLSSQAFFDGINWFTREKSIVQVSDVRTIEADVSSGGGCVTDAVVALAGGRVERDVVERGVKEVYEMVGGDKGEVKEICEELWMRSAELRELSRLDGGEVQGPFEAKELRKDLGRAGVEVPRALKALSEGGVVGSRDTDWKTIKIVRAKDRKNWVMSVLGFVGKAGVVVGGLAVLLAKAG</sequence>
<evidence type="ECO:0000313" key="2">
    <source>
        <dbReference type="EMBL" id="GMI44178.1"/>
    </source>
</evidence>
<dbReference type="OrthoDB" id="199847at2759"/>
<organism evidence="2 3">
    <name type="scientific">Triparma columacea</name>
    <dbReference type="NCBI Taxonomy" id="722753"/>
    <lineage>
        <taxon>Eukaryota</taxon>
        <taxon>Sar</taxon>
        <taxon>Stramenopiles</taxon>
        <taxon>Ochrophyta</taxon>
        <taxon>Bolidophyceae</taxon>
        <taxon>Parmales</taxon>
        <taxon>Triparmaceae</taxon>
        <taxon>Triparma</taxon>
    </lineage>
</organism>
<comment type="caution">
    <text evidence="2">The sequence shown here is derived from an EMBL/GenBank/DDBJ whole genome shotgun (WGS) entry which is preliminary data.</text>
</comment>
<dbReference type="AlphaFoldDB" id="A0A9W7GHG3"/>
<dbReference type="Proteomes" id="UP001165065">
    <property type="component" value="Unassembled WGS sequence"/>
</dbReference>
<keyword evidence="1" id="KW-0812">Transmembrane</keyword>
<feature type="transmembrane region" description="Helical" evidence="1">
    <location>
        <begin position="173"/>
        <end position="193"/>
    </location>
</feature>
<proteinExistence type="predicted"/>
<protein>
    <submittedName>
        <fullName evidence="2">Uncharacterized protein</fullName>
    </submittedName>
</protein>
<feature type="transmembrane region" description="Helical" evidence="1">
    <location>
        <begin position="77"/>
        <end position="100"/>
    </location>
</feature>
<feature type="transmembrane region" description="Helical" evidence="1">
    <location>
        <begin position="205"/>
        <end position="224"/>
    </location>
</feature>
<evidence type="ECO:0000256" key="1">
    <source>
        <dbReference type="SAM" id="Phobius"/>
    </source>
</evidence>
<feature type="transmembrane region" description="Helical" evidence="1">
    <location>
        <begin position="512"/>
        <end position="535"/>
    </location>
</feature>
<feature type="transmembrane region" description="Helical" evidence="1">
    <location>
        <begin position="53"/>
        <end position="71"/>
    </location>
</feature>
<reference evidence="3" key="1">
    <citation type="journal article" date="2023" name="Commun. Biol.">
        <title>Genome analysis of Parmales, the sister group of diatoms, reveals the evolutionary specialization of diatoms from phago-mixotrophs to photoautotrophs.</title>
        <authorList>
            <person name="Ban H."/>
            <person name="Sato S."/>
            <person name="Yoshikawa S."/>
            <person name="Yamada K."/>
            <person name="Nakamura Y."/>
            <person name="Ichinomiya M."/>
            <person name="Sato N."/>
            <person name="Blanc-Mathieu R."/>
            <person name="Endo H."/>
            <person name="Kuwata A."/>
            <person name="Ogata H."/>
        </authorList>
    </citation>
    <scope>NUCLEOTIDE SEQUENCE [LARGE SCALE GENOMIC DNA]</scope>
</reference>
<feature type="transmembrane region" description="Helical" evidence="1">
    <location>
        <begin position="18"/>
        <end position="46"/>
    </location>
</feature>
<feature type="transmembrane region" description="Helical" evidence="1">
    <location>
        <begin position="120"/>
        <end position="144"/>
    </location>
</feature>
<keyword evidence="1" id="KW-0472">Membrane</keyword>
<name>A0A9W7GHG3_9STRA</name>
<dbReference type="EMBL" id="BRYA01000208">
    <property type="protein sequence ID" value="GMI44178.1"/>
    <property type="molecule type" value="Genomic_DNA"/>
</dbReference>
<keyword evidence="3" id="KW-1185">Reference proteome</keyword>
<accession>A0A9W7GHG3</accession>
<gene>
    <name evidence="2" type="ORF">TrCOL_g5501</name>
</gene>